<dbReference type="Proteomes" id="UP000294616">
    <property type="component" value="Unassembled WGS sequence"/>
</dbReference>
<protein>
    <recommendedName>
        <fullName evidence="4">SbsA Ig-like domain-containing protein</fullName>
    </recommendedName>
</protein>
<name>A0A4R1M208_9SPHI</name>
<dbReference type="PROSITE" id="PS51257">
    <property type="entry name" value="PROKAR_LIPOPROTEIN"/>
    <property type="match status" value="1"/>
</dbReference>
<proteinExistence type="predicted"/>
<evidence type="ECO:0008006" key="4">
    <source>
        <dbReference type="Google" id="ProtNLM"/>
    </source>
</evidence>
<reference evidence="2 3" key="1">
    <citation type="submission" date="2019-03" db="EMBL/GenBank/DDBJ databases">
        <title>Genomic Encyclopedia of Archaeal and Bacterial Type Strains, Phase II (KMG-II): from individual species to whole genera.</title>
        <authorList>
            <person name="Goeker M."/>
        </authorList>
    </citation>
    <scope>NUCLEOTIDE SEQUENCE [LARGE SCALE GENOMIC DNA]</scope>
    <source>
        <strain evidence="2 3">DSM 22554</strain>
    </source>
</reference>
<accession>A0A4R1M208</accession>
<sequence>MKIKLYVRYSLVFIALLVLFACNQENKASDIHLIWDQQRPVALSISKNLIEDEIDPSKSDLQVRLVEDNNSVSILGNYKYNDDDIVFEPVIPFSRGLHYEVFYKDKSIGIVEVPLADISEASILEEIYPTADTLPENVLKIYLQFSKPMRTGESEKYIAIIKNEKDTVSGVFLNLDPELWNEDRTVLTVWLDPGRIKRDLIPNLTLGAPLVNHTKYSIVVSENWLNAQGLKLKESFVKTFFVSERDSLSPDIIDWALELPRSGSKDPLKVYLKESLDYFLLNETIQVLDEKNKVLPVKINVRDKERYVDFIPLNNWTAGQYKIQVQSRLEDLAGNNLNRPFDRDLTKENKLNPDKFQDILFVIE</sequence>
<evidence type="ECO:0000313" key="2">
    <source>
        <dbReference type="EMBL" id="TCK83673.1"/>
    </source>
</evidence>
<feature type="chain" id="PRO_5020252242" description="SbsA Ig-like domain-containing protein" evidence="1">
    <location>
        <begin position="24"/>
        <end position="364"/>
    </location>
</feature>
<dbReference type="AlphaFoldDB" id="A0A4R1M208"/>
<dbReference type="EMBL" id="SMGO01000002">
    <property type="protein sequence ID" value="TCK83673.1"/>
    <property type="molecule type" value="Genomic_DNA"/>
</dbReference>
<keyword evidence="1" id="KW-0732">Signal</keyword>
<keyword evidence="3" id="KW-1185">Reference proteome</keyword>
<organism evidence="2 3">
    <name type="scientific">Albibacterium bauzanense</name>
    <dbReference type="NCBI Taxonomy" id="653929"/>
    <lineage>
        <taxon>Bacteria</taxon>
        <taxon>Pseudomonadati</taxon>
        <taxon>Bacteroidota</taxon>
        <taxon>Sphingobacteriia</taxon>
        <taxon>Sphingobacteriales</taxon>
        <taxon>Sphingobacteriaceae</taxon>
        <taxon>Albibacterium</taxon>
    </lineage>
</organism>
<gene>
    <name evidence="2" type="ORF">C8N28_2282</name>
</gene>
<evidence type="ECO:0000313" key="3">
    <source>
        <dbReference type="Proteomes" id="UP000294616"/>
    </source>
</evidence>
<feature type="signal peptide" evidence="1">
    <location>
        <begin position="1"/>
        <end position="23"/>
    </location>
</feature>
<comment type="caution">
    <text evidence="2">The sequence shown here is derived from an EMBL/GenBank/DDBJ whole genome shotgun (WGS) entry which is preliminary data.</text>
</comment>
<evidence type="ECO:0000256" key="1">
    <source>
        <dbReference type="SAM" id="SignalP"/>
    </source>
</evidence>